<keyword evidence="4" id="KW-0539">Nucleus</keyword>
<feature type="coiled-coil region" evidence="5">
    <location>
        <begin position="71"/>
        <end position="109"/>
    </location>
</feature>
<dbReference type="STRING" id="70415.A0A5S6QLU6"/>
<feature type="region of interest" description="Disordered" evidence="6">
    <location>
        <begin position="166"/>
        <end position="185"/>
    </location>
</feature>
<dbReference type="InterPro" id="IPR012492">
    <property type="entry name" value="RED_C"/>
</dbReference>
<dbReference type="Proteomes" id="UP000046395">
    <property type="component" value="Unassembled WGS sequence"/>
</dbReference>
<comment type="similarity">
    <text evidence="2">Belongs to the RED family.</text>
</comment>
<evidence type="ECO:0000259" key="8">
    <source>
        <dbReference type="Pfam" id="PF07808"/>
    </source>
</evidence>
<feature type="region of interest" description="Disordered" evidence="6">
    <location>
        <begin position="278"/>
        <end position="300"/>
    </location>
</feature>
<dbReference type="WBParaSite" id="TMUE_2000008139.6">
    <property type="protein sequence ID" value="TMUE_2000008139.6"/>
    <property type="gene ID" value="WBGene00288066"/>
</dbReference>
<dbReference type="Pfam" id="PF07808">
    <property type="entry name" value="RED_N"/>
    <property type="match status" value="1"/>
</dbReference>
<accession>A0A5S6QLU6</accession>
<feature type="compositionally biased region" description="Basic and acidic residues" evidence="6">
    <location>
        <begin position="480"/>
        <end position="492"/>
    </location>
</feature>
<evidence type="ECO:0000256" key="6">
    <source>
        <dbReference type="SAM" id="MobiDB-lite"/>
    </source>
</evidence>
<reference evidence="10" key="3">
    <citation type="submission" date="2019-12" db="UniProtKB">
        <authorList>
            <consortium name="WormBaseParasite"/>
        </authorList>
    </citation>
    <scope>IDENTIFICATION</scope>
</reference>
<dbReference type="WBParaSite" id="TMUE_2000008139.3">
    <property type="protein sequence ID" value="TMUE_2000008139.3"/>
    <property type="gene ID" value="WBGene00288066"/>
</dbReference>
<evidence type="ECO:0000256" key="4">
    <source>
        <dbReference type="ARBA" id="ARBA00023242"/>
    </source>
</evidence>
<dbReference type="Pfam" id="PF07807">
    <property type="entry name" value="RED_C"/>
    <property type="match status" value="1"/>
</dbReference>
<feature type="compositionally biased region" description="Polar residues" evidence="6">
    <location>
        <begin position="37"/>
        <end position="50"/>
    </location>
</feature>
<evidence type="ECO:0000256" key="2">
    <source>
        <dbReference type="ARBA" id="ARBA00006660"/>
    </source>
</evidence>
<feature type="region of interest" description="Disordered" evidence="6">
    <location>
        <begin position="313"/>
        <end position="345"/>
    </location>
</feature>
<dbReference type="WBParaSite" id="TMUE_2000008139.5">
    <property type="protein sequence ID" value="TMUE_2000008139.5"/>
    <property type="gene ID" value="WBGene00288066"/>
</dbReference>
<reference evidence="9" key="2">
    <citation type="submission" date="2014-03" db="EMBL/GenBank/DDBJ databases">
        <title>The whipworm genome and dual-species transcriptomics of an intimate host-pathogen interaction.</title>
        <authorList>
            <person name="Foth B.J."/>
            <person name="Tsai I.J."/>
            <person name="Reid A.J."/>
            <person name="Bancroft A.J."/>
            <person name="Nichol S."/>
            <person name="Tracey A."/>
            <person name="Holroyd N."/>
            <person name="Cotton J.A."/>
            <person name="Stanley E.J."/>
            <person name="Zarowiecki M."/>
            <person name="Liu J.Z."/>
            <person name="Huckvale T."/>
            <person name="Cooper P.J."/>
            <person name="Grencis R.K."/>
            <person name="Berriman M."/>
        </authorList>
    </citation>
    <scope>NUCLEOTIDE SEQUENCE [LARGE SCALE GENOMIC DNA]</scope>
    <source>
        <strain evidence="9">Edinburgh</strain>
    </source>
</reference>
<feature type="compositionally biased region" description="Basic and acidic residues" evidence="6">
    <location>
        <begin position="323"/>
        <end position="345"/>
    </location>
</feature>
<feature type="compositionally biased region" description="Polar residues" evidence="6">
    <location>
        <begin position="1"/>
        <end position="21"/>
    </location>
</feature>
<evidence type="ECO:0000259" key="7">
    <source>
        <dbReference type="Pfam" id="PF07807"/>
    </source>
</evidence>
<keyword evidence="9" id="KW-1185">Reference proteome</keyword>
<evidence type="ECO:0000256" key="3">
    <source>
        <dbReference type="ARBA" id="ARBA00022737"/>
    </source>
</evidence>
<sequence length="518" mass="58871">MAEAQVNENLNASAEQHQPLTNADFRKLLATPRPAGPTTTQHAGASTQSHRSGHFGKGNEKKKRHNFRPFVEEKDELLEILNRYRDRAKERREGELKENEEEMKAMVNTASYRTVAPTLRGTLDLAERRKQMIEESKYLGGDMEHTHLVKGLDYALLQKVRSEIQVRQKGDHPEKLATTEPPKADTKAEQLTFNTKIAKNIHNLLQYKPPKVNELFAPRRMAYIVDLSADDEGNDSDIPTVLLRSKQDCPVKEVEMSAAVNDVVVQKLTEVLAYMRSDSKRKKRDKAPEEQTNEAKKDMANVDIYEGIGEYVPPVLAPSSEKNSAEKQHTREGHSDKQSEQTLEKAKFSSAFNASRELFGAADTESRREDKLDSHDVRRESWAGQQARGIKLGIGSSVDSYAECYPGGLALFDATGDSDDEADYSKMDLGNKKGLIRRWDFDTEQEYEAYMSSREAMPRAAFQYGVKMNDGRKTRKLPRGKNDKDEKAKLDRQWQKISQILSKRKETGEDQMSKRVKF</sequence>
<dbReference type="AlphaFoldDB" id="A0A5S6QLU6"/>
<reference evidence="9" key="1">
    <citation type="submission" date="2013-11" db="EMBL/GenBank/DDBJ databases">
        <authorList>
            <person name="Aslett M."/>
        </authorList>
    </citation>
    <scope>NUCLEOTIDE SEQUENCE [LARGE SCALE GENOMIC DNA]</scope>
    <source>
        <strain evidence="9">Edinburgh</strain>
    </source>
</reference>
<dbReference type="InterPro" id="IPR012916">
    <property type="entry name" value="RED_N"/>
</dbReference>
<evidence type="ECO:0000256" key="5">
    <source>
        <dbReference type="SAM" id="Coils"/>
    </source>
</evidence>
<dbReference type="WBParaSite" id="TMUE_2000008139.4">
    <property type="protein sequence ID" value="TMUE_2000008139.4"/>
    <property type="gene ID" value="WBGene00288066"/>
</dbReference>
<dbReference type="WBParaSite" id="TMUE_2000008139.1">
    <property type="protein sequence ID" value="TMUE_2000008139.1"/>
    <property type="gene ID" value="WBGene00288066"/>
</dbReference>
<feature type="domain" description="Protein RED C-terminal" evidence="7">
    <location>
        <begin position="401"/>
        <end position="513"/>
    </location>
</feature>
<dbReference type="InterPro" id="IPR039896">
    <property type="entry name" value="Red-like"/>
</dbReference>
<feature type="compositionally biased region" description="Basic and acidic residues" evidence="6">
    <location>
        <begin position="503"/>
        <end position="518"/>
    </location>
</feature>
<keyword evidence="5" id="KW-0175">Coiled coil</keyword>
<dbReference type="PANTHER" id="PTHR12765">
    <property type="entry name" value="RED PROTEIN IK FACTOR CYTOKINE IK"/>
    <property type="match status" value="1"/>
</dbReference>
<feature type="region of interest" description="Disordered" evidence="6">
    <location>
        <begin position="1"/>
        <end position="67"/>
    </location>
</feature>
<organism evidence="9 10">
    <name type="scientific">Trichuris muris</name>
    <name type="common">Mouse whipworm</name>
    <dbReference type="NCBI Taxonomy" id="70415"/>
    <lineage>
        <taxon>Eukaryota</taxon>
        <taxon>Metazoa</taxon>
        <taxon>Ecdysozoa</taxon>
        <taxon>Nematoda</taxon>
        <taxon>Enoplea</taxon>
        <taxon>Dorylaimia</taxon>
        <taxon>Trichinellida</taxon>
        <taxon>Trichuridae</taxon>
        <taxon>Trichuris</taxon>
    </lineage>
</organism>
<comment type="subcellular location">
    <subcellularLocation>
        <location evidence="1">Nucleus</location>
    </subcellularLocation>
</comment>
<feature type="region of interest" description="Disordered" evidence="6">
    <location>
        <begin position="463"/>
        <end position="492"/>
    </location>
</feature>
<evidence type="ECO:0000256" key="1">
    <source>
        <dbReference type="ARBA" id="ARBA00004123"/>
    </source>
</evidence>
<proteinExistence type="inferred from homology"/>
<protein>
    <submittedName>
        <fullName evidence="10">RED-like N-terminal domain-containing protein</fullName>
    </submittedName>
</protein>
<dbReference type="GO" id="GO:0005634">
    <property type="term" value="C:nucleus"/>
    <property type="evidence" value="ECO:0007669"/>
    <property type="project" value="UniProtKB-SubCell"/>
</dbReference>
<evidence type="ECO:0000313" key="10">
    <source>
        <dbReference type="WBParaSite" id="TMUE_2000008139.1"/>
    </source>
</evidence>
<keyword evidence="3" id="KW-0677">Repeat</keyword>
<name>A0A5S6QLU6_TRIMR</name>
<evidence type="ECO:0000313" key="9">
    <source>
        <dbReference type="Proteomes" id="UP000046395"/>
    </source>
</evidence>
<feature type="domain" description="RED-like N-terminal" evidence="8">
    <location>
        <begin position="64"/>
        <end position="286"/>
    </location>
</feature>
<feature type="region of interest" description="Disordered" evidence="6">
    <location>
        <begin position="499"/>
        <end position="518"/>
    </location>
</feature>
<feature type="compositionally biased region" description="Basic and acidic residues" evidence="6">
    <location>
        <begin position="286"/>
        <end position="300"/>
    </location>
</feature>
<dbReference type="WBParaSite" id="TMUE_2000008139.2">
    <property type="protein sequence ID" value="TMUE_2000008139.2"/>
    <property type="gene ID" value="WBGene00288066"/>
</dbReference>